<evidence type="ECO:0000259" key="8">
    <source>
        <dbReference type="PROSITE" id="PS50850"/>
    </source>
</evidence>
<feature type="transmembrane region" description="Helical" evidence="7">
    <location>
        <begin position="199"/>
        <end position="218"/>
    </location>
</feature>
<comment type="caution">
    <text evidence="9">The sequence shown here is derived from an EMBL/GenBank/DDBJ whole genome shotgun (WGS) entry which is preliminary data.</text>
</comment>
<dbReference type="InterPro" id="IPR036259">
    <property type="entry name" value="MFS_trans_sf"/>
</dbReference>
<feature type="transmembrane region" description="Helical" evidence="7">
    <location>
        <begin position="384"/>
        <end position="405"/>
    </location>
</feature>
<feature type="transmembrane region" description="Helical" evidence="7">
    <location>
        <begin position="425"/>
        <end position="448"/>
    </location>
</feature>
<keyword evidence="5 7" id="KW-1133">Transmembrane helix</keyword>
<dbReference type="Proteomes" id="UP000215377">
    <property type="component" value="Unassembled WGS sequence"/>
</dbReference>
<dbReference type="Gene3D" id="1.20.1250.20">
    <property type="entry name" value="MFS general substrate transporter like domains"/>
    <property type="match status" value="1"/>
</dbReference>
<dbReference type="PROSITE" id="PS50850">
    <property type="entry name" value="MFS"/>
    <property type="match status" value="1"/>
</dbReference>
<feature type="transmembrane region" description="Helical" evidence="7">
    <location>
        <begin position="166"/>
        <end position="187"/>
    </location>
</feature>
<evidence type="ECO:0000256" key="2">
    <source>
        <dbReference type="ARBA" id="ARBA00010992"/>
    </source>
</evidence>
<feature type="domain" description="Major facilitator superfamily (MFS) profile" evidence="8">
    <location>
        <begin position="41"/>
        <end position="479"/>
    </location>
</feature>
<sequence>MQRAQDESAKLSVQQWIDQTPAWPDGTPVNAQPMTSMQTRIWALAAAGKFFEGMVVFMGGIALPLVAKEFAISKAQHGLVTAASLAGILVGASLLGGLSDRFGRRVMFIAEMALFTLFLIAVCLSPNFGFLVAALFGLGLALGCDYPTAHVMISETISSRIRGRQVLSAFGFQAIGALFGTGVGYLILANTESVQAWRWMYATGILPALVVLGLRFTIIETPHWLLARNRIDEAVRATLRLLSRAPAYPTRLSLHHEPIKTRDADRSGWAELFSPANRRATLLASVPWFLQDLGTYGIGIFTPVILTQTVGHTKEHATSVADIVQNDMIAARGAAMIDVLLLIGILFAILLADRLGRIPLQIAGFIGCAAGLAIAAMSSAFDGMTATIMIFGGFMLFNFATNVGPNAQTYLVAGEVFPVHVRAKGAGFAASFAKIGAVSTAFLFPILLADIGTEILLWGLVGTSILGAVVTYVLRIETAGRSLEEIETA</sequence>
<feature type="transmembrane region" description="Helical" evidence="7">
    <location>
        <begin position="358"/>
        <end position="377"/>
    </location>
</feature>
<evidence type="ECO:0000256" key="5">
    <source>
        <dbReference type="ARBA" id="ARBA00022989"/>
    </source>
</evidence>
<organism evidence="9 10">
    <name type="scientific">Marinibacterium profundimaris</name>
    <dbReference type="NCBI Taxonomy" id="1679460"/>
    <lineage>
        <taxon>Bacteria</taxon>
        <taxon>Pseudomonadati</taxon>
        <taxon>Pseudomonadota</taxon>
        <taxon>Alphaproteobacteria</taxon>
        <taxon>Rhodobacterales</taxon>
        <taxon>Paracoccaceae</taxon>
        <taxon>Marinibacterium</taxon>
    </lineage>
</organism>
<name>A0A225NLZ9_9RHOB</name>
<feature type="transmembrane region" description="Helical" evidence="7">
    <location>
        <begin position="333"/>
        <end position="352"/>
    </location>
</feature>
<dbReference type="InterPro" id="IPR005829">
    <property type="entry name" value="Sugar_transporter_CS"/>
</dbReference>
<evidence type="ECO:0000256" key="1">
    <source>
        <dbReference type="ARBA" id="ARBA00004141"/>
    </source>
</evidence>
<keyword evidence="4 7" id="KW-0812">Transmembrane</keyword>
<feature type="transmembrane region" description="Helical" evidence="7">
    <location>
        <begin position="105"/>
        <end position="122"/>
    </location>
</feature>
<feature type="transmembrane region" description="Helical" evidence="7">
    <location>
        <begin position="79"/>
        <end position="98"/>
    </location>
</feature>
<evidence type="ECO:0000313" key="9">
    <source>
        <dbReference type="EMBL" id="OWU75087.1"/>
    </source>
</evidence>
<feature type="transmembrane region" description="Helical" evidence="7">
    <location>
        <begin position="41"/>
        <end position="67"/>
    </location>
</feature>
<dbReference type="PANTHER" id="PTHR23511">
    <property type="entry name" value="SYNAPTIC VESICLE GLYCOPROTEIN 2"/>
    <property type="match status" value="1"/>
</dbReference>
<proteinExistence type="inferred from homology"/>
<keyword evidence="10" id="KW-1185">Reference proteome</keyword>
<dbReference type="EMBL" id="AQQR01000003">
    <property type="protein sequence ID" value="OWU75087.1"/>
    <property type="molecule type" value="Genomic_DNA"/>
</dbReference>
<feature type="transmembrane region" description="Helical" evidence="7">
    <location>
        <begin position="128"/>
        <end position="146"/>
    </location>
</feature>
<keyword evidence="3" id="KW-0813">Transport</keyword>
<evidence type="ECO:0000256" key="6">
    <source>
        <dbReference type="ARBA" id="ARBA00023136"/>
    </source>
</evidence>
<dbReference type="Pfam" id="PF00083">
    <property type="entry name" value="Sugar_tr"/>
    <property type="match status" value="1"/>
</dbReference>
<dbReference type="PANTHER" id="PTHR23511:SF34">
    <property type="entry name" value="SYNAPTIC VESICLE GLYCOPROTEIN 2"/>
    <property type="match status" value="1"/>
</dbReference>
<dbReference type="AlphaFoldDB" id="A0A225NLZ9"/>
<protein>
    <submittedName>
        <fullName evidence="9">MFS transporter</fullName>
    </submittedName>
</protein>
<keyword evidence="6 7" id="KW-0472">Membrane</keyword>
<comment type="similarity">
    <text evidence="2">Belongs to the major facilitator superfamily. Sugar transporter (TC 2.A.1.1) family.</text>
</comment>
<dbReference type="InterPro" id="IPR020846">
    <property type="entry name" value="MFS_dom"/>
</dbReference>
<dbReference type="SUPFAM" id="SSF103473">
    <property type="entry name" value="MFS general substrate transporter"/>
    <property type="match status" value="1"/>
</dbReference>
<comment type="subcellular location">
    <subcellularLocation>
        <location evidence="1">Membrane</location>
        <topology evidence="1">Multi-pass membrane protein</topology>
    </subcellularLocation>
</comment>
<dbReference type="GO" id="GO:0016020">
    <property type="term" value="C:membrane"/>
    <property type="evidence" value="ECO:0007669"/>
    <property type="project" value="UniProtKB-SubCell"/>
</dbReference>
<feature type="transmembrane region" description="Helical" evidence="7">
    <location>
        <begin position="455"/>
        <end position="474"/>
    </location>
</feature>
<dbReference type="GO" id="GO:0022857">
    <property type="term" value="F:transmembrane transporter activity"/>
    <property type="evidence" value="ECO:0007669"/>
    <property type="project" value="InterPro"/>
</dbReference>
<dbReference type="InterPro" id="IPR005828">
    <property type="entry name" value="MFS_sugar_transport-like"/>
</dbReference>
<reference evidence="9 10" key="1">
    <citation type="submission" date="2013-04" db="EMBL/GenBank/DDBJ databases">
        <title>Oceanicola sp. 22II1-22F33 Genome Sequencing.</title>
        <authorList>
            <person name="Lai Q."/>
            <person name="Li G."/>
            <person name="Shao Z."/>
        </authorList>
    </citation>
    <scope>NUCLEOTIDE SEQUENCE [LARGE SCALE GENOMIC DNA]</scope>
    <source>
        <strain evidence="9 10">22II1-22F33</strain>
    </source>
</reference>
<evidence type="ECO:0000256" key="3">
    <source>
        <dbReference type="ARBA" id="ARBA00022448"/>
    </source>
</evidence>
<evidence type="ECO:0000256" key="7">
    <source>
        <dbReference type="SAM" id="Phobius"/>
    </source>
</evidence>
<evidence type="ECO:0000256" key="4">
    <source>
        <dbReference type="ARBA" id="ARBA00022692"/>
    </source>
</evidence>
<accession>A0A225NLZ9</accession>
<gene>
    <name evidence="9" type="ORF">ATO3_09865</name>
</gene>
<dbReference type="PROSITE" id="PS00216">
    <property type="entry name" value="SUGAR_TRANSPORT_1"/>
    <property type="match status" value="1"/>
</dbReference>
<evidence type="ECO:0000313" key="10">
    <source>
        <dbReference type="Proteomes" id="UP000215377"/>
    </source>
</evidence>